<comment type="caution">
    <text evidence="5">The sequence shown here is derived from an EMBL/GenBank/DDBJ whole genome shotgun (WGS) entry which is preliminary data.</text>
</comment>
<dbReference type="InterPro" id="IPR029058">
    <property type="entry name" value="AB_hydrolase_fold"/>
</dbReference>
<evidence type="ECO:0000259" key="4">
    <source>
        <dbReference type="Pfam" id="PF00135"/>
    </source>
</evidence>
<dbReference type="EC" id="3.1.1.-" evidence="3"/>
<keyword evidence="2 3" id="KW-0378">Hydrolase</keyword>
<dbReference type="Pfam" id="PF00135">
    <property type="entry name" value="COesterase"/>
    <property type="match status" value="1"/>
</dbReference>
<feature type="chain" id="PRO_5040544523" description="Carboxylic ester hydrolase" evidence="3">
    <location>
        <begin position="19"/>
        <end position="541"/>
    </location>
</feature>
<dbReference type="EMBL" id="JAIZPD010000005">
    <property type="protein sequence ID" value="KAH0963251.1"/>
    <property type="molecule type" value="Genomic_DNA"/>
</dbReference>
<keyword evidence="6" id="KW-1185">Reference proteome</keyword>
<dbReference type="InterPro" id="IPR050309">
    <property type="entry name" value="Type-B_Carboxylest/Lipase"/>
</dbReference>
<proteinExistence type="inferred from homology"/>
<dbReference type="InterPro" id="IPR002018">
    <property type="entry name" value="CarbesteraseB"/>
</dbReference>
<accession>A0A9P8MZR1</accession>
<sequence length="541" mass="59148">MMSRILLAVVALVLGVSASPAHAPEGFNVTVDLGYTLHQGFLNKTGDFYTFSNIRFAEPPVGERRFKPPVPVSTDQRFKPPVSVLTAHRTVNDGSVGIACPQSMPEWILAKAAKEQDGSASAMHQMFEVDQEQDEDCLFLDVMVPRKIYERRPGGMDEDSGQYGKAGFSPKSRAPVVVWIFGGGYVFGQKRMVGSEIDNPAGLIARSHDNGGEGVVYVAINYRLGLYGWLNAGDDQDVFPNVALQDQRVALEWVKKHIHHFGGDPDNVTVLGESAGGGSIMHHITAEGGKAKVPFKRAIIQSPGFQTVVDAPGIWKRTLSTASKLAGHKIQNGADLAALDPETLSKVNNRVVAESPDGTYTFGPTVDGGYVADLPGVLLLEGKFDQSPDLMMGHNANEALVYLEPGITKTKLYKTEHERGVLFMSELSFTCNTRYLSTAWGNKTWNYRFQVPPGAHGQDLSYTFYSGPNNRTDGKLAEDMQRYFANFARSGNPNVGGTLPDWPVYGESARLATFGPEGIGTDVDKTRNERCAYWQTGKYRL</sequence>
<dbReference type="PROSITE" id="PS00122">
    <property type="entry name" value="CARBOXYLESTERASE_B_1"/>
    <property type="match status" value="1"/>
</dbReference>
<feature type="domain" description="Carboxylesterase type B" evidence="4">
    <location>
        <begin position="45"/>
        <end position="414"/>
    </location>
</feature>
<dbReference type="GeneID" id="68354890"/>
<protein>
    <recommendedName>
        <fullName evidence="3">Carboxylic ester hydrolase</fullName>
        <ecNumber evidence="3">3.1.1.-</ecNumber>
    </recommendedName>
</protein>
<evidence type="ECO:0000256" key="1">
    <source>
        <dbReference type="ARBA" id="ARBA00005964"/>
    </source>
</evidence>
<dbReference type="SUPFAM" id="SSF53474">
    <property type="entry name" value="alpha/beta-Hydrolases"/>
    <property type="match status" value="1"/>
</dbReference>
<evidence type="ECO:0000256" key="3">
    <source>
        <dbReference type="RuleBase" id="RU361235"/>
    </source>
</evidence>
<evidence type="ECO:0000256" key="2">
    <source>
        <dbReference type="ARBA" id="ARBA00022801"/>
    </source>
</evidence>
<evidence type="ECO:0000313" key="5">
    <source>
        <dbReference type="EMBL" id="KAH0963251.1"/>
    </source>
</evidence>
<keyword evidence="3" id="KW-0732">Signal</keyword>
<dbReference type="Proteomes" id="UP000824596">
    <property type="component" value="Unassembled WGS sequence"/>
</dbReference>
<name>A0A9P8MZR1_9HYPO</name>
<reference evidence="5" key="1">
    <citation type="submission" date="2021-09" db="EMBL/GenBank/DDBJ databases">
        <title>A high-quality genome of the endoparasitic fungus Hirsutella rhossiliensis with a comparison of Hirsutella genomes reveals transposable elements contributing to genome size variation.</title>
        <authorList>
            <person name="Lin R."/>
            <person name="Jiao Y."/>
            <person name="Sun X."/>
            <person name="Ling J."/>
            <person name="Xie B."/>
            <person name="Cheng X."/>
        </authorList>
    </citation>
    <scope>NUCLEOTIDE SEQUENCE</scope>
    <source>
        <strain evidence="5">HR02</strain>
    </source>
</reference>
<dbReference type="OrthoDB" id="408631at2759"/>
<evidence type="ECO:0000313" key="6">
    <source>
        <dbReference type="Proteomes" id="UP000824596"/>
    </source>
</evidence>
<gene>
    <name evidence="5" type="ORF">HRG_05761</name>
</gene>
<dbReference type="AlphaFoldDB" id="A0A9P8MZR1"/>
<dbReference type="GO" id="GO:0016787">
    <property type="term" value="F:hydrolase activity"/>
    <property type="evidence" value="ECO:0007669"/>
    <property type="project" value="UniProtKB-KW"/>
</dbReference>
<dbReference type="Gene3D" id="3.40.50.1820">
    <property type="entry name" value="alpha/beta hydrolase"/>
    <property type="match status" value="1"/>
</dbReference>
<dbReference type="InterPro" id="IPR019826">
    <property type="entry name" value="Carboxylesterase_B_AS"/>
</dbReference>
<comment type="similarity">
    <text evidence="1 3">Belongs to the type-B carboxylesterase/lipase family.</text>
</comment>
<organism evidence="5 6">
    <name type="scientific">Hirsutella rhossiliensis</name>
    <dbReference type="NCBI Taxonomy" id="111463"/>
    <lineage>
        <taxon>Eukaryota</taxon>
        <taxon>Fungi</taxon>
        <taxon>Dikarya</taxon>
        <taxon>Ascomycota</taxon>
        <taxon>Pezizomycotina</taxon>
        <taxon>Sordariomycetes</taxon>
        <taxon>Hypocreomycetidae</taxon>
        <taxon>Hypocreales</taxon>
        <taxon>Ophiocordycipitaceae</taxon>
        <taxon>Hirsutella</taxon>
    </lineage>
</organism>
<dbReference type="RefSeq" id="XP_044720764.1">
    <property type="nucleotide sequence ID" value="XM_044864232.1"/>
</dbReference>
<dbReference type="PANTHER" id="PTHR11559">
    <property type="entry name" value="CARBOXYLESTERASE"/>
    <property type="match status" value="1"/>
</dbReference>
<feature type="signal peptide" evidence="3">
    <location>
        <begin position="1"/>
        <end position="18"/>
    </location>
</feature>